<protein>
    <submittedName>
        <fullName evidence="2">Uncharacterized protein</fullName>
    </submittedName>
</protein>
<keyword evidence="3" id="KW-1185">Reference proteome</keyword>
<comment type="caution">
    <text evidence="2">The sequence shown here is derived from an EMBL/GenBank/DDBJ whole genome shotgun (WGS) entry which is preliminary data.</text>
</comment>
<dbReference type="GeneID" id="59264364"/>
<evidence type="ECO:0000256" key="1">
    <source>
        <dbReference type="SAM" id="MobiDB-lite"/>
    </source>
</evidence>
<organism evidence="2 3">
    <name type="scientific">Botrytis fragariae</name>
    <dbReference type="NCBI Taxonomy" id="1964551"/>
    <lineage>
        <taxon>Eukaryota</taxon>
        <taxon>Fungi</taxon>
        <taxon>Dikarya</taxon>
        <taxon>Ascomycota</taxon>
        <taxon>Pezizomycotina</taxon>
        <taxon>Leotiomycetes</taxon>
        <taxon>Helotiales</taxon>
        <taxon>Sclerotiniaceae</taxon>
        <taxon>Botrytis</taxon>
    </lineage>
</organism>
<sequence length="207" mass="24009">CENDRGIKNAAPAPLHSPSGTDNVEINKYIEIQSTILDYSSEEDEKATKPFCSTLTTKKKCGPLRERSRSSASVVTAEYFRKTRLPPTAEKKFREKFAVRAARDEKLARHKAREFETSFPAPTEEKRRGPLPAESQPWFGALTEQQKEYYRAWERKRRSWEHPGRDKVSERAAEQKQRARDKEERVKRSDLQGFTADDKMNEQAMKD</sequence>
<dbReference type="Proteomes" id="UP000531561">
    <property type="component" value="Unassembled WGS sequence"/>
</dbReference>
<gene>
    <name evidence="2" type="ORF">Bfra_010338</name>
</gene>
<dbReference type="AlphaFoldDB" id="A0A8H6AMR2"/>
<dbReference type="OrthoDB" id="10377684at2759"/>
<feature type="region of interest" description="Disordered" evidence="1">
    <location>
        <begin position="1"/>
        <end position="22"/>
    </location>
</feature>
<proteinExistence type="predicted"/>
<dbReference type="RefSeq" id="XP_037189140.1">
    <property type="nucleotide sequence ID" value="XM_037340672.1"/>
</dbReference>
<feature type="region of interest" description="Disordered" evidence="1">
    <location>
        <begin position="107"/>
        <end position="140"/>
    </location>
</feature>
<feature type="region of interest" description="Disordered" evidence="1">
    <location>
        <begin position="156"/>
        <end position="207"/>
    </location>
</feature>
<reference evidence="2 3" key="1">
    <citation type="journal article" date="2020" name="Phytopathology">
        <title>A high-quality genome resource of Botrytis fragariae, a new and rapidly spreading fungal pathogen causing strawberry gray mold in the U.S.A.</title>
        <authorList>
            <person name="Wu Y."/>
            <person name="Saski C.A."/>
            <person name="Schnabel G."/>
            <person name="Xiao S."/>
            <person name="Hu M."/>
        </authorList>
    </citation>
    <scope>NUCLEOTIDE SEQUENCE [LARGE SCALE GENOMIC DNA]</scope>
    <source>
        <strain evidence="2 3">BVB16</strain>
    </source>
</reference>
<evidence type="ECO:0000313" key="2">
    <source>
        <dbReference type="EMBL" id="KAF5870193.1"/>
    </source>
</evidence>
<accession>A0A8H6AMR2</accession>
<feature type="compositionally biased region" description="Basic and acidic residues" evidence="1">
    <location>
        <begin position="160"/>
        <end position="207"/>
    </location>
</feature>
<name>A0A8H6AMR2_9HELO</name>
<dbReference type="EMBL" id="JABFCT010000015">
    <property type="protein sequence ID" value="KAF5870193.1"/>
    <property type="molecule type" value="Genomic_DNA"/>
</dbReference>
<evidence type="ECO:0000313" key="3">
    <source>
        <dbReference type="Proteomes" id="UP000531561"/>
    </source>
</evidence>
<feature type="non-terminal residue" evidence="2">
    <location>
        <position position="207"/>
    </location>
</feature>